<evidence type="ECO:0000256" key="5">
    <source>
        <dbReference type="ARBA" id="ARBA00022801"/>
    </source>
</evidence>
<dbReference type="Gene3D" id="3.30.230.10">
    <property type="match status" value="1"/>
</dbReference>
<sequence length="114" mass="13309">MYGFDKTRRLLKKSEYDYVFQQAKKMVTSEFIVLYRDNEKGYARLGLALSKKVIPRAHERNRIKRLLRETFRTQQLSSVDIIVLGRPGVALVQNSILIAKLSKVWEKLKQLPGN</sequence>
<dbReference type="PANTHER" id="PTHR33992">
    <property type="entry name" value="RIBONUCLEASE P PROTEIN COMPONENT"/>
    <property type="match status" value="1"/>
</dbReference>
<evidence type="ECO:0000313" key="11">
    <source>
        <dbReference type="Proteomes" id="UP000054859"/>
    </source>
</evidence>
<name>A0A0W0R156_9GAMM</name>
<dbReference type="STRING" id="45056.Lade_2096"/>
<dbReference type="InterPro" id="IPR020568">
    <property type="entry name" value="Ribosomal_Su5_D2-typ_SF"/>
</dbReference>
<keyword evidence="6 7" id="KW-0694">RNA-binding</keyword>
<evidence type="ECO:0000256" key="6">
    <source>
        <dbReference type="ARBA" id="ARBA00022884"/>
    </source>
</evidence>
<dbReference type="HAMAP" id="MF_00227">
    <property type="entry name" value="RNase_P"/>
    <property type="match status" value="1"/>
</dbReference>
<dbReference type="GO" id="GO:0042781">
    <property type="term" value="F:3'-tRNA processing endoribonuclease activity"/>
    <property type="evidence" value="ECO:0007669"/>
    <property type="project" value="TreeGrafter"/>
</dbReference>
<keyword evidence="5 7" id="KW-0378">Hydrolase</keyword>
<dbReference type="RefSeq" id="WP_058463145.1">
    <property type="nucleotide sequence ID" value="NZ_CAAAHS010000001.1"/>
</dbReference>
<dbReference type="GO" id="GO:0004526">
    <property type="term" value="F:ribonuclease P activity"/>
    <property type="evidence" value="ECO:0007669"/>
    <property type="project" value="UniProtKB-UniRule"/>
</dbReference>
<keyword evidence="10" id="KW-0614">Plasmid</keyword>
<dbReference type="EC" id="3.1.26.5" evidence="7 8"/>
<evidence type="ECO:0000256" key="3">
    <source>
        <dbReference type="ARBA" id="ARBA00022722"/>
    </source>
</evidence>
<evidence type="ECO:0000256" key="2">
    <source>
        <dbReference type="ARBA" id="ARBA00022694"/>
    </source>
</evidence>
<evidence type="ECO:0000313" key="12">
    <source>
        <dbReference type="Proteomes" id="UP000281170"/>
    </source>
</evidence>
<evidence type="ECO:0000256" key="4">
    <source>
        <dbReference type="ARBA" id="ARBA00022759"/>
    </source>
</evidence>
<dbReference type="PANTHER" id="PTHR33992:SF1">
    <property type="entry name" value="RIBONUCLEASE P PROTEIN COMPONENT"/>
    <property type="match status" value="1"/>
</dbReference>
<dbReference type="InterPro" id="IPR020539">
    <property type="entry name" value="RNase_P_CS"/>
</dbReference>
<dbReference type="GO" id="GO:0030677">
    <property type="term" value="C:ribonuclease P complex"/>
    <property type="evidence" value="ECO:0007669"/>
    <property type="project" value="TreeGrafter"/>
</dbReference>
<dbReference type="EMBL" id="LR134435">
    <property type="protein sequence ID" value="VEH86208.1"/>
    <property type="molecule type" value="Genomic_DNA"/>
</dbReference>
<gene>
    <name evidence="7 9" type="primary">rnpA</name>
    <name evidence="9" type="ORF">Lade_2096</name>
    <name evidence="10" type="ORF">NCTC12735_01856</name>
</gene>
<dbReference type="Pfam" id="PF00825">
    <property type="entry name" value="Ribonuclease_P"/>
    <property type="match status" value="1"/>
</dbReference>
<dbReference type="OrthoDB" id="9796422at2"/>
<keyword evidence="3 7" id="KW-0540">Nuclease</keyword>
<geneLocation type="plasmid" evidence="10 12">
    <name>26</name>
</geneLocation>
<dbReference type="InterPro" id="IPR000100">
    <property type="entry name" value="RNase_P"/>
</dbReference>
<comment type="catalytic activity">
    <reaction evidence="7">
        <text>Endonucleolytic cleavage of RNA, removing 5'-extranucleotides from tRNA precursor.</text>
        <dbReference type="EC" id="3.1.26.5"/>
    </reaction>
</comment>
<dbReference type="EMBL" id="LNKA01000019">
    <property type="protein sequence ID" value="KTC64802.1"/>
    <property type="molecule type" value="Genomic_DNA"/>
</dbReference>
<dbReference type="PATRIC" id="fig|45056.6.peg.2168"/>
<proteinExistence type="inferred from homology"/>
<reference evidence="9 11" key="1">
    <citation type="submission" date="2015-11" db="EMBL/GenBank/DDBJ databases">
        <title>Identification of large and diverse effector repertoires of 38 Legionella species.</title>
        <authorList>
            <person name="Burstein D."/>
            <person name="Amaro F."/>
            <person name="Zusman T."/>
            <person name="Lifshitz Z."/>
            <person name="Cohen O."/>
            <person name="Gilbert J.A."/>
            <person name="Pupko T."/>
            <person name="Shuman H.A."/>
            <person name="Segal G."/>
        </authorList>
    </citation>
    <scope>NUCLEOTIDE SEQUENCE [LARGE SCALE GENOMIC DNA]</scope>
    <source>
        <strain evidence="9 11">1762-AUS-E</strain>
    </source>
</reference>
<dbReference type="GO" id="GO:0001682">
    <property type="term" value="P:tRNA 5'-leader removal"/>
    <property type="evidence" value="ECO:0007669"/>
    <property type="project" value="UniProtKB-UniRule"/>
</dbReference>
<comment type="subunit">
    <text evidence="7">Consists of a catalytic RNA component (M1 or rnpB) and a protein subunit.</text>
</comment>
<dbReference type="InterPro" id="IPR014721">
    <property type="entry name" value="Ribsml_uS5_D2-typ_fold_subgr"/>
</dbReference>
<protein>
    <recommendedName>
        <fullName evidence="7 8">Ribonuclease P protein component</fullName>
        <shortName evidence="7">RNase P protein</shortName>
        <shortName evidence="7">RNaseP protein</shortName>
        <ecNumber evidence="7 8">3.1.26.5</ecNumber>
    </recommendedName>
    <alternativeName>
        <fullName evidence="7">Protein C5</fullName>
    </alternativeName>
</protein>
<dbReference type="AlphaFoldDB" id="A0A0W0R156"/>
<dbReference type="NCBIfam" id="TIGR00188">
    <property type="entry name" value="rnpA"/>
    <property type="match status" value="1"/>
</dbReference>
<evidence type="ECO:0000256" key="7">
    <source>
        <dbReference type="HAMAP-Rule" id="MF_00227"/>
    </source>
</evidence>
<keyword evidence="11" id="KW-1185">Reference proteome</keyword>
<organism evidence="9 11">
    <name type="scientific">Legionella adelaidensis</name>
    <dbReference type="NCBI Taxonomy" id="45056"/>
    <lineage>
        <taxon>Bacteria</taxon>
        <taxon>Pseudomonadati</taxon>
        <taxon>Pseudomonadota</taxon>
        <taxon>Gammaproteobacteria</taxon>
        <taxon>Legionellales</taxon>
        <taxon>Legionellaceae</taxon>
        <taxon>Legionella</taxon>
    </lineage>
</organism>
<evidence type="ECO:0000256" key="8">
    <source>
        <dbReference type="NCBIfam" id="TIGR00188"/>
    </source>
</evidence>
<reference evidence="10 12" key="2">
    <citation type="submission" date="2018-12" db="EMBL/GenBank/DDBJ databases">
        <authorList>
            <consortium name="Pathogen Informatics"/>
        </authorList>
    </citation>
    <scope>NUCLEOTIDE SEQUENCE [LARGE SCALE GENOMIC DNA]</scope>
    <source>
        <strain evidence="10 12">NCTC12735</strain>
        <plasmid evidence="12">26</plasmid>
    </source>
</reference>
<evidence type="ECO:0000313" key="9">
    <source>
        <dbReference type="EMBL" id="KTC64802.1"/>
    </source>
</evidence>
<dbReference type="GO" id="GO:0000049">
    <property type="term" value="F:tRNA binding"/>
    <property type="evidence" value="ECO:0007669"/>
    <property type="project" value="UniProtKB-UniRule"/>
</dbReference>
<dbReference type="SUPFAM" id="SSF54211">
    <property type="entry name" value="Ribosomal protein S5 domain 2-like"/>
    <property type="match status" value="1"/>
</dbReference>
<accession>A0A0W0R156</accession>
<comment type="function">
    <text evidence="1 7">RNaseP catalyzes the removal of the 5'-leader sequence from pre-tRNA to produce the mature 5'-terminus. It can also cleave other RNA substrates such as 4.5S RNA. The protein component plays an auxiliary but essential role in vivo by binding to the 5'-leader sequence and broadening the substrate specificity of the ribozyme.</text>
</comment>
<keyword evidence="2 7" id="KW-0819">tRNA processing</keyword>
<dbReference type="Proteomes" id="UP000281170">
    <property type="component" value="Plasmid 26"/>
</dbReference>
<keyword evidence="4 7" id="KW-0255">Endonuclease</keyword>
<evidence type="ECO:0000313" key="10">
    <source>
        <dbReference type="EMBL" id="VEH86208.1"/>
    </source>
</evidence>
<comment type="similarity">
    <text evidence="7">Belongs to the RnpA family.</text>
</comment>
<dbReference type="PROSITE" id="PS00648">
    <property type="entry name" value="RIBONUCLEASE_P"/>
    <property type="match status" value="1"/>
</dbReference>
<evidence type="ECO:0000256" key="1">
    <source>
        <dbReference type="ARBA" id="ARBA00002663"/>
    </source>
</evidence>
<dbReference type="KEGG" id="ladl:NCTC12735_01856"/>
<dbReference type="Proteomes" id="UP000054859">
    <property type="component" value="Unassembled WGS sequence"/>
</dbReference>